<dbReference type="Gene3D" id="3.30.590.10">
    <property type="entry name" value="Glutamine synthetase/guanido kinase, catalytic domain"/>
    <property type="match status" value="1"/>
</dbReference>
<evidence type="ECO:0000313" key="6">
    <source>
        <dbReference type="EMBL" id="CQR73947.1"/>
    </source>
</evidence>
<dbReference type="Pfam" id="PF00120">
    <property type="entry name" value="Gln-synt_C"/>
    <property type="match status" value="1"/>
</dbReference>
<dbReference type="PANTHER" id="PTHR43407:SF1">
    <property type="entry name" value="LENGSIN"/>
    <property type="match status" value="1"/>
</dbReference>
<evidence type="ECO:0000313" key="7">
    <source>
        <dbReference type="Proteomes" id="UP000049855"/>
    </source>
</evidence>
<organism evidence="6 7">
    <name type="scientific">Sporomusa ovata</name>
    <dbReference type="NCBI Taxonomy" id="2378"/>
    <lineage>
        <taxon>Bacteria</taxon>
        <taxon>Bacillati</taxon>
        <taxon>Bacillota</taxon>
        <taxon>Negativicutes</taxon>
        <taxon>Selenomonadales</taxon>
        <taxon>Sporomusaceae</taxon>
        <taxon>Sporomusa</taxon>
    </lineage>
</organism>
<dbReference type="PANTHER" id="PTHR43407">
    <property type="entry name" value="GLUTAMINE SYNTHETASE"/>
    <property type="match status" value="1"/>
</dbReference>
<accession>A0A0U1L2M6</accession>
<sequence length="636" mass="70984">MVKDLVYLIPAGKYGKEEIASLLTNHPEIKFASLVGIDLAGNDTDEKIPIELFIKDMDDFYNGTAVQTDGSSVVLTGIAVLNNAKVDMLADASVNWFVDYNFEHIDEETGKPVGTLRIPAYLVHNGLRVDSRSILAQSLEYSKGELLDLFKKNAKIAGLEHINGADVEDIIFTSATELEFWVKTPANKADVEDLSASQVMQEQYWQRTRGNVRTAMEQALMMLKNYGLEPEMGHKEVGGIKAQIDETGHLNHVMEQLEIDWKFSNALQCADNELQARILVKEAFRANGLEVTFKAKPIIGVAGSGEHTHVGFAAKLKSGKIVNLFSPTDMKQYFLSAIGYGAIMGLLKHYEVINPFISATNDSLNRLKPGFEAPVCIVTSLGHNPATPSRNRTILAGLVRDVNSPMATRFEVRSPNPYTNTYTALTAFYMSMLDGIKAAVNSGKTVEELDAELSKDAGKEGFYLETDRAYRSEHDVFDDYSAEERDRLFSKPPATVWENMQNLKKYPEKVKTLTAGNAFRQELIEAFAAGALVRWKAELLNRIIPENLSIVKDAKALHEADSASDLDLTNWDKINTIRVYLAKDCMLQKSLFTRIKEAIQTGDYDAVSEMQIEMSAKVGELEMLYREYKKNMIHIC</sequence>
<evidence type="ECO:0000256" key="2">
    <source>
        <dbReference type="ARBA" id="ARBA00012937"/>
    </source>
</evidence>
<dbReference type="SMART" id="SM01230">
    <property type="entry name" value="Gln-synt_C"/>
    <property type="match status" value="1"/>
</dbReference>
<dbReference type="InterPro" id="IPR014746">
    <property type="entry name" value="Gln_synth/guanido_kin_cat_dom"/>
</dbReference>
<evidence type="ECO:0000259" key="5">
    <source>
        <dbReference type="PROSITE" id="PS51987"/>
    </source>
</evidence>
<evidence type="ECO:0000256" key="3">
    <source>
        <dbReference type="PROSITE-ProRule" id="PRU01331"/>
    </source>
</evidence>
<proteinExistence type="inferred from homology"/>
<dbReference type="RefSeq" id="WP_021169949.1">
    <property type="nucleotide sequence ID" value="NZ_CTRP01000014.1"/>
</dbReference>
<dbReference type="GO" id="GO:0006542">
    <property type="term" value="P:glutamine biosynthetic process"/>
    <property type="evidence" value="ECO:0007669"/>
    <property type="project" value="TreeGrafter"/>
</dbReference>
<gene>
    <name evidence="6" type="ORF">SpAn4DRAFT_0409</name>
</gene>
<dbReference type="EMBL" id="CTRP01000014">
    <property type="protein sequence ID" value="CQR73947.1"/>
    <property type="molecule type" value="Genomic_DNA"/>
</dbReference>
<dbReference type="GO" id="GO:0004356">
    <property type="term" value="F:glutamine synthetase activity"/>
    <property type="evidence" value="ECO:0007669"/>
    <property type="project" value="UniProtKB-EC"/>
</dbReference>
<feature type="domain" description="GS catalytic" evidence="5">
    <location>
        <begin position="151"/>
        <end position="537"/>
    </location>
</feature>
<dbReference type="GO" id="GO:0019740">
    <property type="term" value="P:nitrogen utilization"/>
    <property type="evidence" value="ECO:0007669"/>
    <property type="project" value="TreeGrafter"/>
</dbReference>
<evidence type="ECO:0000256" key="1">
    <source>
        <dbReference type="ARBA" id="ARBA00009897"/>
    </source>
</evidence>
<protein>
    <recommendedName>
        <fullName evidence="2">glutamine synthetase</fullName>
        <ecNumber evidence="2">6.3.1.2</ecNumber>
    </recommendedName>
</protein>
<keyword evidence="7" id="KW-1185">Reference proteome</keyword>
<dbReference type="SUPFAM" id="SSF55931">
    <property type="entry name" value="Glutamine synthetase/guanido kinase"/>
    <property type="match status" value="1"/>
</dbReference>
<name>A0A0U1L2M6_9FIRM</name>
<reference evidence="7" key="1">
    <citation type="submission" date="2015-03" db="EMBL/GenBank/DDBJ databases">
        <authorList>
            <person name="Nijsse Bart"/>
        </authorList>
    </citation>
    <scope>NUCLEOTIDE SEQUENCE [LARGE SCALE GENOMIC DNA]</scope>
</reference>
<dbReference type="AlphaFoldDB" id="A0A0U1L2M6"/>
<evidence type="ECO:0000256" key="4">
    <source>
        <dbReference type="RuleBase" id="RU000384"/>
    </source>
</evidence>
<dbReference type="PROSITE" id="PS51987">
    <property type="entry name" value="GS_CATALYTIC"/>
    <property type="match status" value="1"/>
</dbReference>
<dbReference type="EC" id="6.3.1.2" evidence="2"/>
<comment type="similarity">
    <text evidence="1 3 4">Belongs to the glutamine synthetase family.</text>
</comment>
<dbReference type="InterPro" id="IPR008146">
    <property type="entry name" value="Gln_synth_cat_dom"/>
</dbReference>
<dbReference type="GO" id="GO:0016020">
    <property type="term" value="C:membrane"/>
    <property type="evidence" value="ECO:0007669"/>
    <property type="project" value="TreeGrafter"/>
</dbReference>
<keyword evidence="6" id="KW-0436">Ligase</keyword>
<dbReference type="Proteomes" id="UP000049855">
    <property type="component" value="Unassembled WGS sequence"/>
</dbReference>
<dbReference type="GO" id="GO:0005737">
    <property type="term" value="C:cytoplasm"/>
    <property type="evidence" value="ECO:0007669"/>
    <property type="project" value="TreeGrafter"/>
</dbReference>